<feature type="compositionally biased region" description="Polar residues" evidence="1">
    <location>
        <begin position="403"/>
        <end position="419"/>
    </location>
</feature>
<sequence length="671" mass="70014">MCGGAMANGGQLLRPVSIGVRTAPSCGRSAKSVCGRGLWNSLIDSGPDPRAGAQQLCGVTMQRTGSPITPETDIDLPAALLPSGGTRSHQHAIKTAVSETGALPAPGYEGPPPPTGCRCCGLAKLQTGAQPGAGCRLWNAPYPKLPPGTCPGKGFAQSTLPFSFGTNSAPPHRDPRLTLQHGKLPAGTARLGSGPGGEPGRCGGLKVLDLELWEGPETKPGLEDGTAPPLALEKPPIPEDCSPWAEARLCSVQPGRDVSPPESHRVLQEEQGCAGVPPSAALGLSAGRAGAPRAEGTGRGHDPMASEPAAEPWWDGSIALSEGAREPVISREGARDIPHPVGSGLAPGAPPEPDPPSAHPPGEELPPEGPGGTEEGAVTRRPRGTELGRRPGTGGSVGSGSPDRQSSKPVSQEPASQAQRIRDLGPAGASAPTKMSVEDAYGRLTKACGLSLLEELRRTFLDAEGGCFSLLDSGLVLGRVEEHPVLGLAVLPMRDGRKLATTLPNSSLFLYYALGRQFYVTEKLADCWFRARDRVTGESMLMKKVPVVSDWRKMLHNFLFLPPHPGLLVPYAVLYDRNGSILYLMEDRDVHGAQTGLSNGPSGLKPFGSLNATAQRVASGRVSAAAGHTRWAQDLPLDSSALTLGCYEGQKRKGLKEELAKVLEDGSIDGY</sequence>
<dbReference type="AlphaFoldDB" id="M7ASK4"/>
<dbReference type="Proteomes" id="UP000031443">
    <property type="component" value="Unassembled WGS sequence"/>
</dbReference>
<dbReference type="EMBL" id="KB585882">
    <property type="protein sequence ID" value="EMP25880.1"/>
    <property type="molecule type" value="Genomic_DNA"/>
</dbReference>
<evidence type="ECO:0000313" key="2">
    <source>
        <dbReference type="EMBL" id="EMP25880.1"/>
    </source>
</evidence>
<feature type="compositionally biased region" description="Basic and acidic residues" evidence="1">
    <location>
        <begin position="324"/>
        <end position="338"/>
    </location>
</feature>
<gene>
    <name evidence="2" type="ORF">UY3_17040</name>
</gene>
<feature type="region of interest" description="Disordered" evidence="1">
    <location>
        <begin position="324"/>
        <end position="433"/>
    </location>
</feature>
<evidence type="ECO:0000313" key="3">
    <source>
        <dbReference type="Proteomes" id="UP000031443"/>
    </source>
</evidence>
<reference evidence="3" key="1">
    <citation type="journal article" date="2013" name="Nat. Genet.">
        <title>The draft genomes of soft-shell turtle and green sea turtle yield insights into the development and evolution of the turtle-specific body plan.</title>
        <authorList>
            <person name="Wang Z."/>
            <person name="Pascual-Anaya J."/>
            <person name="Zadissa A."/>
            <person name="Li W."/>
            <person name="Niimura Y."/>
            <person name="Huang Z."/>
            <person name="Li C."/>
            <person name="White S."/>
            <person name="Xiong Z."/>
            <person name="Fang D."/>
            <person name="Wang B."/>
            <person name="Ming Y."/>
            <person name="Chen Y."/>
            <person name="Zheng Y."/>
            <person name="Kuraku S."/>
            <person name="Pignatelli M."/>
            <person name="Herrero J."/>
            <person name="Beal K."/>
            <person name="Nozawa M."/>
            <person name="Li Q."/>
            <person name="Wang J."/>
            <person name="Zhang H."/>
            <person name="Yu L."/>
            <person name="Shigenobu S."/>
            <person name="Wang J."/>
            <person name="Liu J."/>
            <person name="Flicek P."/>
            <person name="Searle S."/>
            <person name="Wang J."/>
            <person name="Kuratani S."/>
            <person name="Yin Y."/>
            <person name="Aken B."/>
            <person name="Zhang G."/>
            <person name="Irie N."/>
        </authorList>
    </citation>
    <scope>NUCLEOTIDE SEQUENCE [LARGE SCALE GENOMIC DNA]</scope>
</reference>
<protein>
    <submittedName>
        <fullName evidence="2">Uncharacterized protein</fullName>
    </submittedName>
</protein>
<feature type="region of interest" description="Disordered" evidence="1">
    <location>
        <begin position="277"/>
        <end position="311"/>
    </location>
</feature>
<feature type="compositionally biased region" description="Pro residues" evidence="1">
    <location>
        <begin position="348"/>
        <end position="369"/>
    </location>
</feature>
<keyword evidence="3" id="KW-1185">Reference proteome</keyword>
<accession>M7ASK4</accession>
<proteinExistence type="predicted"/>
<name>M7ASK4_CHEMY</name>
<feature type="compositionally biased region" description="Low complexity" evidence="1">
    <location>
        <begin position="278"/>
        <end position="294"/>
    </location>
</feature>
<organism evidence="2 3">
    <name type="scientific">Chelonia mydas</name>
    <name type="common">Green sea-turtle</name>
    <name type="synonym">Chelonia agassizi</name>
    <dbReference type="NCBI Taxonomy" id="8469"/>
    <lineage>
        <taxon>Eukaryota</taxon>
        <taxon>Metazoa</taxon>
        <taxon>Chordata</taxon>
        <taxon>Craniata</taxon>
        <taxon>Vertebrata</taxon>
        <taxon>Euteleostomi</taxon>
        <taxon>Archelosauria</taxon>
        <taxon>Testudinata</taxon>
        <taxon>Testudines</taxon>
        <taxon>Cryptodira</taxon>
        <taxon>Durocryptodira</taxon>
        <taxon>Americhelydia</taxon>
        <taxon>Chelonioidea</taxon>
        <taxon>Cheloniidae</taxon>
        <taxon>Chelonia</taxon>
    </lineage>
</organism>
<evidence type="ECO:0000256" key="1">
    <source>
        <dbReference type="SAM" id="MobiDB-lite"/>
    </source>
</evidence>